<dbReference type="VEuPathDB" id="TriTrypDB:C4B63_121g70"/>
<feature type="compositionally biased region" description="Low complexity" evidence="1">
    <location>
        <begin position="182"/>
        <end position="202"/>
    </location>
</feature>
<evidence type="ECO:0000313" key="4">
    <source>
        <dbReference type="Proteomes" id="UP000246121"/>
    </source>
</evidence>
<dbReference type="VEuPathDB" id="TriTrypDB:TcBrA4_0174050"/>
<gene>
    <name evidence="3" type="ORF">C4B63_121g70</name>
</gene>
<name>A0A2V2UQY8_TRYCR</name>
<dbReference type="AlphaFoldDB" id="A0A2V2UQY8"/>
<feature type="compositionally biased region" description="Polar residues" evidence="1">
    <location>
        <begin position="129"/>
        <end position="149"/>
    </location>
</feature>
<dbReference type="VEuPathDB" id="TriTrypDB:Tc_MARK_5478"/>
<dbReference type="VEuPathDB" id="TriTrypDB:C3747_3g153"/>
<dbReference type="VEuPathDB" id="TriTrypDB:TcCL_ESM09673"/>
<dbReference type="VEuPathDB" id="TriTrypDB:TCDM_10462"/>
<feature type="compositionally biased region" description="Basic and acidic residues" evidence="1">
    <location>
        <begin position="169"/>
        <end position="179"/>
    </location>
</feature>
<dbReference type="VEuPathDB" id="TriTrypDB:ECC02_007431"/>
<feature type="compositionally biased region" description="Acidic residues" evidence="1">
    <location>
        <begin position="80"/>
        <end position="93"/>
    </location>
</feature>
<feature type="compositionally biased region" description="Pro residues" evidence="1">
    <location>
        <begin position="116"/>
        <end position="125"/>
    </location>
</feature>
<protein>
    <submittedName>
        <fullName evidence="3">Mucin-associated surface protein (MASP)</fullName>
    </submittedName>
</protein>
<dbReference type="Proteomes" id="UP000246121">
    <property type="component" value="Unassembled WGS sequence"/>
</dbReference>
<keyword evidence="2" id="KW-0732">Signal</keyword>
<organism evidence="3 4">
    <name type="scientific">Trypanosoma cruzi</name>
    <dbReference type="NCBI Taxonomy" id="5693"/>
    <lineage>
        <taxon>Eukaryota</taxon>
        <taxon>Discoba</taxon>
        <taxon>Euglenozoa</taxon>
        <taxon>Kinetoplastea</taxon>
        <taxon>Metakinetoplastina</taxon>
        <taxon>Trypanosomatida</taxon>
        <taxon>Trypanosomatidae</taxon>
        <taxon>Trypanosoma</taxon>
        <taxon>Schizotrypanum</taxon>
    </lineage>
</organism>
<accession>A0A2V2UQY8</accession>
<dbReference type="VEuPathDB" id="TriTrypDB:TcG_12444"/>
<reference evidence="3 4" key="1">
    <citation type="journal article" date="2018" name="Microb. Genom.">
        <title>Expanding an expanded genome: long-read sequencing of Trypanosoma cruzi.</title>
        <authorList>
            <person name="Berna L."/>
            <person name="Rodriguez M."/>
            <person name="Chiribao M.L."/>
            <person name="Parodi-Talice A."/>
            <person name="Pita S."/>
            <person name="Rijo G."/>
            <person name="Alvarez-Valin F."/>
            <person name="Robello C."/>
        </authorList>
    </citation>
    <scope>NUCLEOTIDE SEQUENCE [LARGE SCALE GENOMIC DNA]</scope>
    <source>
        <strain evidence="3 4">Dm28c</strain>
    </source>
</reference>
<dbReference type="EMBL" id="PRFA01000121">
    <property type="protein sequence ID" value="PWU86441.1"/>
    <property type="molecule type" value="Genomic_DNA"/>
</dbReference>
<feature type="region of interest" description="Disordered" evidence="1">
    <location>
        <begin position="28"/>
        <end position="263"/>
    </location>
</feature>
<dbReference type="VEuPathDB" id="TriTrypDB:BCY84_21450"/>
<comment type="caution">
    <text evidence="3">The sequence shown here is derived from an EMBL/GenBank/DDBJ whole genome shotgun (WGS) entry which is preliminary data.</text>
</comment>
<feature type="compositionally biased region" description="Polar residues" evidence="1">
    <location>
        <begin position="226"/>
        <end position="256"/>
    </location>
</feature>
<proteinExistence type="predicted"/>
<feature type="signal peptide" evidence="2">
    <location>
        <begin position="1"/>
        <end position="24"/>
    </location>
</feature>
<dbReference type="VEuPathDB" id="TriTrypDB:TCSYLVIO_008519"/>
<dbReference type="VEuPathDB" id="TriTrypDB:TcYC6_0158410"/>
<evidence type="ECO:0000313" key="3">
    <source>
        <dbReference type="EMBL" id="PWU86441.1"/>
    </source>
</evidence>
<evidence type="ECO:0000256" key="2">
    <source>
        <dbReference type="SAM" id="SignalP"/>
    </source>
</evidence>
<feature type="chain" id="PRO_5015852662" evidence="2">
    <location>
        <begin position="25"/>
        <end position="287"/>
    </location>
</feature>
<evidence type="ECO:0000256" key="1">
    <source>
        <dbReference type="SAM" id="MobiDB-lite"/>
    </source>
</evidence>
<sequence>MAMMMTGRVLLVCALCVLWCGAGGRCDEEERAGIGSGGKILPKSQEIEGSPEGTQDLRGGATDDNVKVPRESSPSLKEEANDDSVDNEEDAMEEEQKEKNKAPTQAQGDKNNEGPSLPPSPPIPSGSPTAGQENLQKVTEVTKENTPSETKMEPKAPEPPSGDATKGQHSHETTKEDSTKNAAAGSPAETTTSSSTSASGSGDNVQNNADEDDAQSSEEQHDSLETRNTNVTPTVSETASQTPETITVNTTDTTKSGEIDGSTAVSHTTSPLLLLLLVAAAAAVVAA</sequence>
<dbReference type="VEuPathDB" id="TriTrypDB:TcCLB.510013.70"/>